<comment type="caution">
    <text evidence="6">The sequence shown here is derived from an EMBL/GenBank/DDBJ whole genome shotgun (WGS) entry which is preliminary data.</text>
</comment>
<keyword evidence="4 5" id="KW-0472">Membrane</keyword>
<dbReference type="Pfam" id="PF03619">
    <property type="entry name" value="Solute_trans_a"/>
    <property type="match status" value="1"/>
</dbReference>
<feature type="transmembrane region" description="Helical" evidence="5">
    <location>
        <begin position="98"/>
        <end position="120"/>
    </location>
</feature>
<feature type="transmembrane region" description="Helical" evidence="5">
    <location>
        <begin position="235"/>
        <end position="255"/>
    </location>
</feature>
<protein>
    <recommendedName>
        <fullName evidence="8">Organic solute transporter subunit alpha</fullName>
    </recommendedName>
</protein>
<organism evidence="6 7">
    <name type="scientific">Hypothenemus hampei</name>
    <name type="common">Coffee berry borer</name>
    <dbReference type="NCBI Taxonomy" id="57062"/>
    <lineage>
        <taxon>Eukaryota</taxon>
        <taxon>Metazoa</taxon>
        <taxon>Ecdysozoa</taxon>
        <taxon>Arthropoda</taxon>
        <taxon>Hexapoda</taxon>
        <taxon>Insecta</taxon>
        <taxon>Pterygota</taxon>
        <taxon>Neoptera</taxon>
        <taxon>Endopterygota</taxon>
        <taxon>Coleoptera</taxon>
        <taxon>Polyphaga</taxon>
        <taxon>Cucujiformia</taxon>
        <taxon>Curculionidae</taxon>
        <taxon>Scolytinae</taxon>
        <taxon>Hypothenemus</taxon>
    </lineage>
</organism>
<keyword evidence="2 5" id="KW-0812">Transmembrane</keyword>
<dbReference type="Proteomes" id="UP001566132">
    <property type="component" value="Unassembled WGS sequence"/>
</dbReference>
<dbReference type="InterPro" id="IPR005178">
    <property type="entry name" value="Ostalpha/TMEM184C"/>
</dbReference>
<sequence length="335" mass="37996">MENLDVTATNDSCSSVEFPSIKDYFMAKNAVCLTFVVMGAGILLLISILFFDTTRHVIRNSPSRAKSHAIFVLALYPTVGLLYYIALIIPRASLVLDAISQILISIGLYQLFCSFVAYCGGESELAVKLKDTQLIMKVPPCCCWFCCSCLPSPYVTKNILRRLKILVLQQAVVQGFLYCLSIVFWVENPDLHETVNWCIQIFVIISITSGMWGLIMATRHFRTHMDTKFHFTQKFIMFQLILVLPKVTLIIVKSLESTHVLPCHLPFTRHVYFNVIYSGSVMLEVLLLLFATRIYYKRDLKSNAVDLNQRISTIFGTDQSDIEVNNKGIENSGFQ</sequence>
<accession>A0ABD1F1P7</accession>
<evidence type="ECO:0000313" key="7">
    <source>
        <dbReference type="Proteomes" id="UP001566132"/>
    </source>
</evidence>
<gene>
    <name evidence="6" type="ORF">ABEB36_005677</name>
</gene>
<feature type="transmembrane region" description="Helical" evidence="5">
    <location>
        <begin position="25"/>
        <end position="50"/>
    </location>
</feature>
<evidence type="ECO:0000256" key="1">
    <source>
        <dbReference type="ARBA" id="ARBA00004141"/>
    </source>
</evidence>
<keyword evidence="3 5" id="KW-1133">Transmembrane helix</keyword>
<proteinExistence type="predicted"/>
<evidence type="ECO:0000256" key="3">
    <source>
        <dbReference type="ARBA" id="ARBA00022989"/>
    </source>
</evidence>
<comment type="subcellular location">
    <subcellularLocation>
        <location evidence="1">Membrane</location>
        <topology evidence="1">Multi-pass membrane protein</topology>
    </subcellularLocation>
</comment>
<dbReference type="AlphaFoldDB" id="A0ABD1F1P7"/>
<reference evidence="6 7" key="1">
    <citation type="submission" date="2024-05" db="EMBL/GenBank/DDBJ databases">
        <title>Genetic variation in Jamaican populations of the coffee berry borer (Hypothenemus hampei).</title>
        <authorList>
            <person name="Errbii M."/>
            <person name="Myrie A."/>
        </authorList>
    </citation>
    <scope>NUCLEOTIDE SEQUENCE [LARGE SCALE GENOMIC DNA]</scope>
    <source>
        <strain evidence="6">JA-Hopewell-2020-01-JO</strain>
        <tissue evidence="6">Whole body</tissue>
    </source>
</reference>
<dbReference type="SMART" id="SM01417">
    <property type="entry name" value="Solute_trans_a"/>
    <property type="match status" value="1"/>
</dbReference>
<evidence type="ECO:0000256" key="5">
    <source>
        <dbReference type="SAM" id="Phobius"/>
    </source>
</evidence>
<keyword evidence="7" id="KW-1185">Reference proteome</keyword>
<dbReference type="PANTHER" id="PTHR23423">
    <property type="entry name" value="ORGANIC SOLUTE TRANSPORTER-RELATED"/>
    <property type="match status" value="1"/>
</dbReference>
<dbReference type="GO" id="GO:0016020">
    <property type="term" value="C:membrane"/>
    <property type="evidence" value="ECO:0007669"/>
    <property type="project" value="UniProtKB-SubCell"/>
</dbReference>
<evidence type="ECO:0000256" key="2">
    <source>
        <dbReference type="ARBA" id="ARBA00022692"/>
    </source>
</evidence>
<feature type="transmembrane region" description="Helical" evidence="5">
    <location>
        <begin position="165"/>
        <end position="185"/>
    </location>
</feature>
<evidence type="ECO:0000256" key="4">
    <source>
        <dbReference type="ARBA" id="ARBA00023136"/>
    </source>
</evidence>
<evidence type="ECO:0008006" key="8">
    <source>
        <dbReference type="Google" id="ProtNLM"/>
    </source>
</evidence>
<feature type="transmembrane region" description="Helical" evidence="5">
    <location>
        <begin position="197"/>
        <end position="215"/>
    </location>
</feature>
<feature type="transmembrane region" description="Helical" evidence="5">
    <location>
        <begin position="275"/>
        <end position="296"/>
    </location>
</feature>
<evidence type="ECO:0000313" key="6">
    <source>
        <dbReference type="EMBL" id="KAL1506285.1"/>
    </source>
</evidence>
<dbReference type="EMBL" id="JBDJPC010000004">
    <property type="protein sequence ID" value="KAL1506285.1"/>
    <property type="molecule type" value="Genomic_DNA"/>
</dbReference>
<name>A0ABD1F1P7_HYPHA</name>
<feature type="transmembrane region" description="Helical" evidence="5">
    <location>
        <begin position="70"/>
        <end position="92"/>
    </location>
</feature>